<dbReference type="PROSITE" id="PS50921">
    <property type="entry name" value="ANTAR"/>
    <property type="match status" value="1"/>
</dbReference>
<keyword evidence="3" id="KW-1185">Reference proteome</keyword>
<evidence type="ECO:0000259" key="1">
    <source>
        <dbReference type="PROSITE" id="PS50921"/>
    </source>
</evidence>
<dbReference type="InterPro" id="IPR005561">
    <property type="entry name" value="ANTAR"/>
</dbReference>
<name>A0ABW8AJC6_9ACTN</name>
<proteinExistence type="predicted"/>
<comment type="caution">
    <text evidence="2">The sequence shown here is derived from an EMBL/GenBank/DDBJ whole genome shotgun (WGS) entry which is preliminary data.</text>
</comment>
<accession>A0ABW8AJC6</accession>
<dbReference type="InterPro" id="IPR011006">
    <property type="entry name" value="CheY-like_superfamily"/>
</dbReference>
<evidence type="ECO:0000313" key="2">
    <source>
        <dbReference type="EMBL" id="MFI7586248.1"/>
    </source>
</evidence>
<protein>
    <submittedName>
        <fullName evidence="2">ANTAR domain-containing protein</fullName>
    </submittedName>
</protein>
<dbReference type="Pfam" id="PF03861">
    <property type="entry name" value="ANTAR"/>
    <property type="match status" value="1"/>
</dbReference>
<dbReference type="SUPFAM" id="SSF52172">
    <property type="entry name" value="CheY-like"/>
    <property type="match status" value="1"/>
</dbReference>
<dbReference type="SMART" id="SM01012">
    <property type="entry name" value="ANTAR"/>
    <property type="match status" value="1"/>
</dbReference>
<feature type="domain" description="ANTAR" evidence="1">
    <location>
        <begin position="327"/>
        <end position="388"/>
    </location>
</feature>
<dbReference type="Gene3D" id="1.10.10.10">
    <property type="entry name" value="Winged helix-like DNA-binding domain superfamily/Winged helix DNA-binding domain"/>
    <property type="match status" value="1"/>
</dbReference>
<gene>
    <name evidence="2" type="ORF">ACIB24_04165</name>
</gene>
<organism evidence="2 3">
    <name type="scientific">Spongisporangium articulatum</name>
    <dbReference type="NCBI Taxonomy" id="3362603"/>
    <lineage>
        <taxon>Bacteria</taxon>
        <taxon>Bacillati</taxon>
        <taxon>Actinomycetota</taxon>
        <taxon>Actinomycetes</taxon>
        <taxon>Kineosporiales</taxon>
        <taxon>Kineosporiaceae</taxon>
        <taxon>Spongisporangium</taxon>
    </lineage>
</organism>
<dbReference type="Proteomes" id="UP001612915">
    <property type="component" value="Unassembled WGS sequence"/>
</dbReference>
<evidence type="ECO:0000313" key="3">
    <source>
        <dbReference type="Proteomes" id="UP001612915"/>
    </source>
</evidence>
<dbReference type="Gene3D" id="3.30.450.20">
    <property type="entry name" value="PAS domain"/>
    <property type="match status" value="1"/>
</dbReference>
<dbReference type="InterPro" id="IPR036388">
    <property type="entry name" value="WH-like_DNA-bd_sf"/>
</dbReference>
<reference evidence="2 3" key="1">
    <citation type="submission" date="2024-10" db="EMBL/GenBank/DDBJ databases">
        <title>The Natural Products Discovery Center: Release of the First 8490 Sequenced Strains for Exploring Actinobacteria Biosynthetic Diversity.</title>
        <authorList>
            <person name="Kalkreuter E."/>
            <person name="Kautsar S.A."/>
            <person name="Yang D."/>
            <person name="Bader C.D."/>
            <person name="Teijaro C.N."/>
            <person name="Fluegel L."/>
            <person name="Davis C.M."/>
            <person name="Simpson J.R."/>
            <person name="Lauterbach L."/>
            <person name="Steele A.D."/>
            <person name="Gui C."/>
            <person name="Meng S."/>
            <person name="Li G."/>
            <person name="Viehrig K."/>
            <person name="Ye F."/>
            <person name="Su P."/>
            <person name="Kiefer A.F."/>
            <person name="Nichols A."/>
            <person name="Cepeda A.J."/>
            <person name="Yan W."/>
            <person name="Fan B."/>
            <person name="Jiang Y."/>
            <person name="Adhikari A."/>
            <person name="Zheng C.-J."/>
            <person name="Schuster L."/>
            <person name="Cowan T.M."/>
            <person name="Smanski M.J."/>
            <person name="Chevrette M.G."/>
            <person name="De Carvalho L.P.S."/>
            <person name="Shen B."/>
        </authorList>
    </citation>
    <scope>NUCLEOTIDE SEQUENCE [LARGE SCALE GENOMIC DNA]</scope>
    <source>
        <strain evidence="2 3">NPDC049639</strain>
    </source>
</reference>
<dbReference type="RefSeq" id="WP_398275562.1">
    <property type="nucleotide sequence ID" value="NZ_JBITLV010000001.1"/>
</dbReference>
<dbReference type="InterPro" id="IPR013656">
    <property type="entry name" value="PAS_4"/>
</dbReference>
<dbReference type="EMBL" id="JBITLV010000001">
    <property type="protein sequence ID" value="MFI7586248.1"/>
    <property type="molecule type" value="Genomic_DNA"/>
</dbReference>
<sequence length="400" mass="43278">MTQILSDQVDRLPEDAGPQDLADLLHRADATGEPVSSLRGAVNLCLDSEGPALLVWGDDRRVVYNQAFLDFAPTPPAARFGEALHQGWPEAWAVLGPHLQQVFATGQTRWIPKRETVITRHGVQRETSYTCHLSPALDGAGEVRGVHVSILDITRGVQLKRRLGTLRRLAADGVESGSPEVLYDRLAETLGDAHQDIPFSLLYSAEPRDRRAALRAASGLCGGSSTASQSISLDDAALWPVVLAASQGTPVLVDDLPTRFPGLELSCPEAGSVERAFVGVVELGERLPRVVNILGVSNRLALDAEYQAFLFDVFRQVSGVLGVVAAARRDREKVANLERAVESNRQIGAAIGILMMGHKLTEEQAFNTLSRVSQRSNRKLREIADDVVRTGSIALPAAQQ</sequence>
<dbReference type="Pfam" id="PF08448">
    <property type="entry name" value="PAS_4"/>
    <property type="match status" value="1"/>
</dbReference>